<comment type="catalytic activity">
    <reaction evidence="8">
        <text>fluoride(in) = fluoride(out)</text>
        <dbReference type="Rhea" id="RHEA:76159"/>
        <dbReference type="ChEBI" id="CHEBI:17051"/>
    </reaction>
    <physiologicalReaction direction="left-to-right" evidence="8">
        <dbReference type="Rhea" id="RHEA:76160"/>
    </physiologicalReaction>
</comment>
<feature type="transmembrane region" description="Helical" evidence="10">
    <location>
        <begin position="64"/>
        <end position="84"/>
    </location>
</feature>
<dbReference type="Pfam" id="PF02537">
    <property type="entry name" value="CRCB"/>
    <property type="match status" value="1"/>
</dbReference>
<accession>A0A9D1F5Z9</accession>
<feature type="transmembrane region" description="Helical" evidence="10">
    <location>
        <begin position="6"/>
        <end position="26"/>
    </location>
</feature>
<keyword evidence="2 10" id="KW-1003">Cell membrane</keyword>
<organism evidence="11 12">
    <name type="scientific">Candidatus Scybalocola faecigallinarum</name>
    <dbReference type="NCBI Taxonomy" id="2840941"/>
    <lineage>
        <taxon>Bacteria</taxon>
        <taxon>Bacillati</taxon>
        <taxon>Bacillota</taxon>
        <taxon>Clostridia</taxon>
        <taxon>Lachnospirales</taxon>
        <taxon>Lachnospiraceae</taxon>
        <taxon>Lachnospiraceae incertae sedis</taxon>
        <taxon>Candidatus Scybalocola (ex Gilroy et al. 2021)</taxon>
    </lineage>
</organism>
<dbReference type="HAMAP" id="MF_00454">
    <property type="entry name" value="FluC"/>
    <property type="match status" value="1"/>
</dbReference>
<keyword evidence="10" id="KW-0406">Ion transport</keyword>
<evidence type="ECO:0000256" key="5">
    <source>
        <dbReference type="ARBA" id="ARBA00023136"/>
    </source>
</evidence>
<keyword evidence="6 10" id="KW-0407">Ion channel</keyword>
<keyword evidence="5 10" id="KW-0472">Membrane</keyword>
<dbReference type="AlphaFoldDB" id="A0A9D1F5Z9"/>
<feature type="transmembrane region" description="Helical" evidence="10">
    <location>
        <begin position="38"/>
        <end position="58"/>
    </location>
</feature>
<keyword evidence="10" id="KW-0915">Sodium</keyword>
<keyword evidence="3 10" id="KW-0812">Transmembrane</keyword>
<dbReference type="GO" id="GO:0046872">
    <property type="term" value="F:metal ion binding"/>
    <property type="evidence" value="ECO:0007669"/>
    <property type="project" value="UniProtKB-KW"/>
</dbReference>
<dbReference type="EMBL" id="DVIT01000051">
    <property type="protein sequence ID" value="HIS48273.1"/>
    <property type="molecule type" value="Genomic_DNA"/>
</dbReference>
<evidence type="ECO:0000256" key="4">
    <source>
        <dbReference type="ARBA" id="ARBA00022989"/>
    </source>
</evidence>
<dbReference type="NCBIfam" id="TIGR00494">
    <property type="entry name" value="crcB"/>
    <property type="match status" value="1"/>
</dbReference>
<comment type="activity regulation">
    <text evidence="10">Na(+) is not transported, but it plays an essential structural role and its presence is essential for fluoride channel function.</text>
</comment>
<dbReference type="Proteomes" id="UP000823927">
    <property type="component" value="Unassembled WGS sequence"/>
</dbReference>
<evidence type="ECO:0000256" key="2">
    <source>
        <dbReference type="ARBA" id="ARBA00022475"/>
    </source>
</evidence>
<name>A0A9D1F5Z9_9FIRM</name>
<comment type="subcellular location">
    <subcellularLocation>
        <location evidence="1 10">Cell membrane</location>
        <topology evidence="1 10">Multi-pass membrane protein</topology>
    </subcellularLocation>
</comment>
<dbReference type="GO" id="GO:0140114">
    <property type="term" value="P:cellular detoxification of fluoride"/>
    <property type="evidence" value="ECO:0007669"/>
    <property type="project" value="UniProtKB-UniRule"/>
</dbReference>
<dbReference type="GO" id="GO:0005886">
    <property type="term" value="C:plasma membrane"/>
    <property type="evidence" value="ECO:0007669"/>
    <property type="project" value="UniProtKB-SubCell"/>
</dbReference>
<evidence type="ECO:0000256" key="8">
    <source>
        <dbReference type="ARBA" id="ARBA00035585"/>
    </source>
</evidence>
<reference evidence="11" key="1">
    <citation type="submission" date="2020-10" db="EMBL/GenBank/DDBJ databases">
        <authorList>
            <person name="Gilroy R."/>
        </authorList>
    </citation>
    <scope>NUCLEOTIDE SEQUENCE</scope>
    <source>
        <strain evidence="11">CHK178-757</strain>
    </source>
</reference>
<evidence type="ECO:0000313" key="12">
    <source>
        <dbReference type="Proteomes" id="UP000823927"/>
    </source>
</evidence>
<dbReference type="PANTHER" id="PTHR28259">
    <property type="entry name" value="FLUORIDE EXPORT PROTEIN 1-RELATED"/>
    <property type="match status" value="1"/>
</dbReference>
<feature type="binding site" evidence="10">
    <location>
        <position position="77"/>
    </location>
    <ligand>
        <name>Na(+)</name>
        <dbReference type="ChEBI" id="CHEBI:29101"/>
        <note>structural</note>
    </ligand>
</feature>
<evidence type="ECO:0000256" key="9">
    <source>
        <dbReference type="ARBA" id="ARBA00049940"/>
    </source>
</evidence>
<evidence type="ECO:0000256" key="7">
    <source>
        <dbReference type="ARBA" id="ARBA00035120"/>
    </source>
</evidence>
<keyword evidence="10" id="KW-0479">Metal-binding</keyword>
<evidence type="ECO:0000256" key="6">
    <source>
        <dbReference type="ARBA" id="ARBA00023303"/>
    </source>
</evidence>
<sequence length="123" mass="12672">MLECLVVGAGGFIGSVCRYLIGLIPLKEGTIFPIKTMIINIVGAFIIGFIAALALKNNAVNPRLILFIKAGICGGFTTFSSFALETGDLIKSGHMGIALVYGLLSLILGVLAVFAGEAAGQAV</sequence>
<evidence type="ECO:0000256" key="3">
    <source>
        <dbReference type="ARBA" id="ARBA00022692"/>
    </source>
</evidence>
<keyword evidence="10" id="KW-0813">Transport</keyword>
<reference evidence="11" key="2">
    <citation type="journal article" date="2021" name="PeerJ">
        <title>Extensive microbial diversity within the chicken gut microbiome revealed by metagenomics and culture.</title>
        <authorList>
            <person name="Gilroy R."/>
            <person name="Ravi A."/>
            <person name="Getino M."/>
            <person name="Pursley I."/>
            <person name="Horton D.L."/>
            <person name="Alikhan N.F."/>
            <person name="Baker D."/>
            <person name="Gharbi K."/>
            <person name="Hall N."/>
            <person name="Watson M."/>
            <person name="Adriaenssens E.M."/>
            <person name="Foster-Nyarko E."/>
            <person name="Jarju S."/>
            <person name="Secka A."/>
            <person name="Antonio M."/>
            <person name="Oren A."/>
            <person name="Chaudhuri R.R."/>
            <person name="La Ragione R."/>
            <person name="Hildebrand F."/>
            <person name="Pallen M.J."/>
        </authorList>
    </citation>
    <scope>NUCLEOTIDE SEQUENCE</scope>
    <source>
        <strain evidence="11">CHK178-757</strain>
    </source>
</reference>
<gene>
    <name evidence="10 11" type="primary">crcB</name>
    <name evidence="10" type="synonym">fluC</name>
    <name evidence="11" type="ORF">IAB46_12100</name>
</gene>
<feature type="transmembrane region" description="Helical" evidence="10">
    <location>
        <begin position="96"/>
        <end position="115"/>
    </location>
</feature>
<keyword evidence="4 10" id="KW-1133">Transmembrane helix</keyword>
<comment type="function">
    <text evidence="9 10">Fluoride-specific ion channel. Important for reducing fluoride concentration in the cell, thus reducing its toxicity.</text>
</comment>
<dbReference type="InterPro" id="IPR003691">
    <property type="entry name" value="FluC"/>
</dbReference>
<evidence type="ECO:0000256" key="10">
    <source>
        <dbReference type="HAMAP-Rule" id="MF_00454"/>
    </source>
</evidence>
<comment type="caution">
    <text evidence="11">The sequence shown here is derived from an EMBL/GenBank/DDBJ whole genome shotgun (WGS) entry which is preliminary data.</text>
</comment>
<feature type="binding site" evidence="10">
    <location>
        <position position="74"/>
    </location>
    <ligand>
        <name>Na(+)</name>
        <dbReference type="ChEBI" id="CHEBI:29101"/>
        <note>structural</note>
    </ligand>
</feature>
<comment type="similarity">
    <text evidence="7 10">Belongs to the fluoride channel Fluc/FEX (TC 1.A.43) family.</text>
</comment>
<protein>
    <recommendedName>
        <fullName evidence="10">Fluoride-specific ion channel FluC</fullName>
    </recommendedName>
</protein>
<evidence type="ECO:0000256" key="1">
    <source>
        <dbReference type="ARBA" id="ARBA00004651"/>
    </source>
</evidence>
<proteinExistence type="inferred from homology"/>
<dbReference type="GO" id="GO:0062054">
    <property type="term" value="F:fluoride channel activity"/>
    <property type="evidence" value="ECO:0007669"/>
    <property type="project" value="UniProtKB-UniRule"/>
</dbReference>
<dbReference type="PANTHER" id="PTHR28259:SF1">
    <property type="entry name" value="FLUORIDE EXPORT PROTEIN 1-RELATED"/>
    <property type="match status" value="1"/>
</dbReference>
<evidence type="ECO:0000313" key="11">
    <source>
        <dbReference type="EMBL" id="HIS48273.1"/>
    </source>
</evidence>